<evidence type="ECO:0000313" key="1">
    <source>
        <dbReference type="EMBL" id="PRQ34359.1"/>
    </source>
</evidence>
<keyword evidence="2" id="KW-1185">Reference proteome</keyword>
<dbReference type="GO" id="GO:0000712">
    <property type="term" value="P:resolution of meiotic recombination intermediates"/>
    <property type="evidence" value="ECO:0007669"/>
    <property type="project" value="TreeGrafter"/>
</dbReference>
<protein>
    <submittedName>
        <fullName evidence="1">Uncharacterized protein</fullName>
    </submittedName>
</protein>
<comment type="caution">
    <text evidence="1">The sequence shown here is derived from an EMBL/GenBank/DDBJ whole genome shotgun (WGS) entry which is preliminary data.</text>
</comment>
<dbReference type="AlphaFoldDB" id="A0A2P6QJL8"/>
<gene>
    <name evidence="1" type="ORF">RchiOBHm_Chr5g0067941</name>
</gene>
<dbReference type="GO" id="GO:0003682">
    <property type="term" value="F:chromatin binding"/>
    <property type="evidence" value="ECO:0007669"/>
    <property type="project" value="TreeGrafter"/>
</dbReference>
<organism evidence="1 2">
    <name type="scientific">Rosa chinensis</name>
    <name type="common">China rose</name>
    <dbReference type="NCBI Taxonomy" id="74649"/>
    <lineage>
        <taxon>Eukaryota</taxon>
        <taxon>Viridiplantae</taxon>
        <taxon>Streptophyta</taxon>
        <taxon>Embryophyta</taxon>
        <taxon>Tracheophyta</taxon>
        <taxon>Spermatophyta</taxon>
        <taxon>Magnoliopsida</taxon>
        <taxon>eudicotyledons</taxon>
        <taxon>Gunneridae</taxon>
        <taxon>Pentapetalae</taxon>
        <taxon>rosids</taxon>
        <taxon>fabids</taxon>
        <taxon>Rosales</taxon>
        <taxon>Rosaceae</taxon>
        <taxon>Rosoideae</taxon>
        <taxon>Rosoideae incertae sedis</taxon>
        <taxon>Rosa</taxon>
    </lineage>
</organism>
<dbReference type="GO" id="GO:0071821">
    <property type="term" value="C:FANCM-MHF complex"/>
    <property type="evidence" value="ECO:0007669"/>
    <property type="project" value="TreeGrafter"/>
</dbReference>
<proteinExistence type="predicted"/>
<dbReference type="EMBL" id="PDCK01000043">
    <property type="protein sequence ID" value="PRQ34359.1"/>
    <property type="molecule type" value="Genomic_DNA"/>
</dbReference>
<accession>A0A2P6QJL8</accession>
<dbReference type="GO" id="GO:0031297">
    <property type="term" value="P:replication fork processing"/>
    <property type="evidence" value="ECO:0007669"/>
    <property type="project" value="TreeGrafter"/>
</dbReference>
<dbReference type="Gramene" id="PRQ34359">
    <property type="protein sequence ID" value="PRQ34359"/>
    <property type="gene ID" value="RchiOBHm_Chr5g0067941"/>
</dbReference>
<evidence type="ECO:0000313" key="2">
    <source>
        <dbReference type="Proteomes" id="UP000238479"/>
    </source>
</evidence>
<dbReference type="PANTHER" id="PTHR22980:SF0">
    <property type="entry name" value="CENTROMERE PROTEIN S"/>
    <property type="match status" value="1"/>
</dbReference>
<dbReference type="PANTHER" id="PTHR22980">
    <property type="entry name" value="CORTISTATIN"/>
    <property type="match status" value="1"/>
</dbReference>
<dbReference type="STRING" id="74649.A0A2P6QJL8"/>
<sequence>MEREEDDSVSEVLRDRFRLFTISIADAEVLQAAKRSGMEISDSVVACLSDLAFKFTGLFALETWSNKQCQAFPKLQVTEISKLSSSDLISISRELGI</sequence>
<dbReference type="Proteomes" id="UP000238479">
    <property type="component" value="Chromosome 5"/>
</dbReference>
<name>A0A2P6QJL8_ROSCH</name>
<reference evidence="1 2" key="1">
    <citation type="journal article" date="2018" name="Nat. Genet.">
        <title>The Rosa genome provides new insights in the design of modern roses.</title>
        <authorList>
            <person name="Bendahmane M."/>
        </authorList>
    </citation>
    <scope>NUCLEOTIDE SEQUENCE [LARGE SCALE GENOMIC DNA]</scope>
    <source>
        <strain evidence="2">cv. Old Blush</strain>
    </source>
</reference>